<evidence type="ECO:0000259" key="1">
    <source>
        <dbReference type="Pfam" id="PF15515"/>
    </source>
</evidence>
<dbReference type="AlphaFoldDB" id="A0AAW8Q5K8"/>
<sequence>MDAKPNFIIFLLKIIMQSIKNAISPELILWVKDKGKEISELGWIETKRKGNTGIGYTYEHLLDIKENNSQDADIEGQIEVKSHRLPSKSMLTLFTYSPKGVIPILLHNFGQINSKGYKTLHTTVRANKLNSYKKMYGFKTSVNFISKSVNLEVICLKTGSILLCEHLYEFREIEMLVRKIEYTLLVGADKLNSNGIEKFKYQEPRLLRLKSFENFVRLLNEGVICLDIRVGTYTSGKRLGLPHDHGTGFRIHHRHLDSLFEEYQYE</sequence>
<dbReference type="Pfam" id="PF15515">
    <property type="entry name" value="MvaI_BcnI"/>
    <property type="match status" value="1"/>
</dbReference>
<dbReference type="InterPro" id="IPR043005">
    <property type="entry name" value="MvaI_BcnI_rec"/>
</dbReference>
<comment type="caution">
    <text evidence="2">The sequence shown here is derived from an EMBL/GenBank/DDBJ whole genome shotgun (WGS) entry which is preliminary data.</text>
</comment>
<dbReference type="EMBL" id="JAUHGG010000012">
    <property type="protein sequence ID" value="MDS1823781.1"/>
    <property type="molecule type" value="Genomic_DNA"/>
</dbReference>
<gene>
    <name evidence="2" type="ORF">QX249_24355</name>
</gene>
<organism evidence="2 3">
    <name type="scientific">Vibrio parahaemolyticus</name>
    <dbReference type="NCBI Taxonomy" id="670"/>
    <lineage>
        <taxon>Bacteria</taxon>
        <taxon>Pseudomonadati</taxon>
        <taxon>Pseudomonadota</taxon>
        <taxon>Gammaproteobacteria</taxon>
        <taxon>Vibrionales</taxon>
        <taxon>Vibrionaceae</taxon>
        <taxon>Vibrio</taxon>
    </lineage>
</organism>
<dbReference type="RefSeq" id="WP_311020817.1">
    <property type="nucleotide sequence ID" value="NZ_JAUHGG010000012.1"/>
</dbReference>
<feature type="domain" description="MvaI/BcnI restriction endonuclease" evidence="1">
    <location>
        <begin position="36"/>
        <end position="260"/>
    </location>
</feature>
<dbReference type="Gene3D" id="3.30.70.3570">
    <property type="entry name" value="MvaI/BcnI restriction endonuclease, recognition domain"/>
    <property type="match status" value="1"/>
</dbReference>
<dbReference type="Gene3D" id="3.40.210.20">
    <property type="entry name" value="MvaI/BcnI restriction endonuclease, catalytic domain"/>
    <property type="match status" value="1"/>
</dbReference>
<keyword evidence="2" id="KW-0540">Nuclease</keyword>
<dbReference type="InterPro" id="IPR043004">
    <property type="entry name" value="MvaI_BcnI_cat"/>
</dbReference>
<protein>
    <submittedName>
        <fullName evidence="2">MvaI/BcnI family restriction endonuclease</fullName>
    </submittedName>
</protein>
<keyword evidence="2" id="KW-0255">Endonuclease</keyword>
<dbReference type="Proteomes" id="UP001253193">
    <property type="component" value="Unassembled WGS sequence"/>
</dbReference>
<evidence type="ECO:0000313" key="2">
    <source>
        <dbReference type="EMBL" id="MDS1823781.1"/>
    </source>
</evidence>
<keyword evidence="2" id="KW-0378">Hydrolase</keyword>
<dbReference type="InterPro" id="IPR029127">
    <property type="entry name" value="MvaI_BcnI"/>
</dbReference>
<dbReference type="GO" id="GO:0004519">
    <property type="term" value="F:endonuclease activity"/>
    <property type="evidence" value="ECO:0007669"/>
    <property type="project" value="UniProtKB-KW"/>
</dbReference>
<reference evidence="2" key="1">
    <citation type="submission" date="2023-06" db="EMBL/GenBank/DDBJ databases">
        <title>Genomic Diversity of Vibrio spp. and Metagenomic Analysis of Pathogens in Florida Gulf Coastal Waters Following Hurricane Ian.</title>
        <authorList>
            <person name="Brumfield K.D."/>
        </authorList>
    </citation>
    <scope>NUCLEOTIDE SEQUENCE</scope>
    <source>
        <strain evidence="2">WBS2B-138</strain>
    </source>
</reference>
<accession>A0AAW8Q5K8</accession>
<name>A0AAW8Q5K8_VIBPH</name>
<evidence type="ECO:0000313" key="3">
    <source>
        <dbReference type="Proteomes" id="UP001253193"/>
    </source>
</evidence>
<proteinExistence type="predicted"/>